<dbReference type="PANTHER" id="PTHR22801:SF63">
    <property type="entry name" value="C-TYPE LECTIN DOMAIN-CONTAINING PROTEIN"/>
    <property type="match status" value="1"/>
</dbReference>
<gene>
    <name evidence="1" type="ORF">CTOB1V02_LOCUS6552</name>
</gene>
<dbReference type="OrthoDB" id="6132182at2759"/>
<dbReference type="AlphaFoldDB" id="A0A7R8WH72"/>
<reference evidence="1" key="1">
    <citation type="submission" date="2020-11" db="EMBL/GenBank/DDBJ databases">
        <authorList>
            <person name="Tran Van P."/>
        </authorList>
    </citation>
    <scope>NUCLEOTIDE SEQUENCE</scope>
</reference>
<evidence type="ECO:0000313" key="1">
    <source>
        <dbReference type="EMBL" id="CAD7228674.1"/>
    </source>
</evidence>
<dbReference type="InterPro" id="IPR016186">
    <property type="entry name" value="C-type_lectin-like/link_sf"/>
</dbReference>
<organism evidence="1">
    <name type="scientific">Cyprideis torosa</name>
    <dbReference type="NCBI Taxonomy" id="163714"/>
    <lineage>
        <taxon>Eukaryota</taxon>
        <taxon>Metazoa</taxon>
        <taxon>Ecdysozoa</taxon>
        <taxon>Arthropoda</taxon>
        <taxon>Crustacea</taxon>
        <taxon>Oligostraca</taxon>
        <taxon>Ostracoda</taxon>
        <taxon>Podocopa</taxon>
        <taxon>Podocopida</taxon>
        <taxon>Cytherocopina</taxon>
        <taxon>Cytheroidea</taxon>
        <taxon>Cytherideidae</taxon>
        <taxon>Cyprideis</taxon>
    </lineage>
</organism>
<proteinExistence type="predicted"/>
<dbReference type="SUPFAM" id="SSF56436">
    <property type="entry name" value="C-type lectin-like"/>
    <property type="match status" value="2"/>
</dbReference>
<dbReference type="InterPro" id="IPR001304">
    <property type="entry name" value="C-type_lectin-like"/>
</dbReference>
<accession>A0A7R8WH72</accession>
<dbReference type="PROSITE" id="PS50041">
    <property type="entry name" value="C_TYPE_LECTIN_2"/>
    <property type="match status" value="2"/>
</dbReference>
<protein>
    <submittedName>
        <fullName evidence="1">Uncharacterized protein</fullName>
    </submittedName>
</protein>
<sequence>MNFLFFGFFLGLALVATIDGALDLPSNDRPRIPVYEGQCDPPFSPVEGSHCYFLSYNKMKGDWLSAQLVCSWLHPNGRLAEFETAEELVDVTVFLVSENQNGVYPWAAPGPWIGAVELSDSNEFVWASSNSSIEATNWSPSRPNSPTFGDGVALDVANGFEWIDLSNGTEVPILCEIPSNPPPVELTCPEGFFRLGDSCFAVFDDQTMNWDDAQTFCGSLAAGGRLVELETAEEIALFKGHLLESDYYCGTLSWYWIGAEEFGSTDTYSWASSGQWVVFYDWYQGQPNNGTSGDAILLRCDWNWKWGDDPKSESTKRPICEAPPVESKRSYESYVITDVLTGLLVSSEGRDSRPLSYEAQSKRSGTEFQGKMPEGPEMLLFFVFRYHRAFVPQPSDIPSYNRLLPSDRLLSPSTERANLREQLQMFVEHGLGERGAETVAGNPGLDVLSSAASSGPWKRPAATETRALTIRPVGKRPNR</sequence>
<dbReference type="Gene3D" id="3.10.100.10">
    <property type="entry name" value="Mannose-Binding Protein A, subunit A"/>
    <property type="match status" value="2"/>
</dbReference>
<dbReference type="InterPro" id="IPR050801">
    <property type="entry name" value="Ca-Dep_Lectins_ImmuneDev"/>
</dbReference>
<dbReference type="CDD" id="cd00037">
    <property type="entry name" value="CLECT"/>
    <property type="match status" value="2"/>
</dbReference>
<dbReference type="InterPro" id="IPR016187">
    <property type="entry name" value="CTDL_fold"/>
</dbReference>
<dbReference type="Pfam" id="PF00059">
    <property type="entry name" value="Lectin_C"/>
    <property type="match status" value="1"/>
</dbReference>
<dbReference type="PANTHER" id="PTHR22801">
    <property type="entry name" value="LITHOSTATHINE"/>
    <property type="match status" value="1"/>
</dbReference>
<dbReference type="SMART" id="SM00034">
    <property type="entry name" value="CLECT"/>
    <property type="match status" value="2"/>
</dbReference>
<name>A0A7R8WH72_9CRUS</name>
<dbReference type="EMBL" id="OB661649">
    <property type="protein sequence ID" value="CAD7228674.1"/>
    <property type="molecule type" value="Genomic_DNA"/>
</dbReference>